<dbReference type="InterPro" id="IPR051344">
    <property type="entry name" value="Vgb"/>
</dbReference>
<organism evidence="2">
    <name type="scientific">marine metagenome</name>
    <dbReference type="NCBI Taxonomy" id="408172"/>
    <lineage>
        <taxon>unclassified sequences</taxon>
        <taxon>metagenomes</taxon>
        <taxon>ecological metagenomes</taxon>
    </lineage>
</organism>
<protein>
    <recommendedName>
        <fullName evidence="1">Pyrrolo-quinoline quinone repeat domain-containing protein</fullName>
    </recommendedName>
</protein>
<dbReference type="InterPro" id="IPR002372">
    <property type="entry name" value="PQQ_rpt_dom"/>
</dbReference>
<sequence>MSIKFARVEKLFKSPGSHPNGLQSTPDGLWCIDQADNKVYRLDYQTGETLFEAQTDTVSSSGITVGDGYLWVASTYENKIAQLDLKTGATIAKYDSPGSGVIAFNEDQENPQSTGAHGLEWRGGKLYVASPPSQMIHVMNPENWREEYAFRAPGLRVHGLAWAIDGRLWAADTSAGTICLLDSTSGRVYDVARVEAPTEVHGMTIHEGVLWYCHDTTCDIGRLLLE</sequence>
<dbReference type="InterPro" id="IPR015943">
    <property type="entry name" value="WD40/YVTN_repeat-like_dom_sf"/>
</dbReference>
<name>A0A382K7H1_9ZZZZ</name>
<evidence type="ECO:0000259" key="1">
    <source>
        <dbReference type="Pfam" id="PF13360"/>
    </source>
</evidence>
<dbReference type="AlphaFoldDB" id="A0A382K7H1"/>
<gene>
    <name evidence="2" type="ORF">METZ01_LOCUS273748</name>
</gene>
<dbReference type="Pfam" id="PF13360">
    <property type="entry name" value="PQQ_2"/>
    <property type="match status" value="1"/>
</dbReference>
<feature type="domain" description="Pyrrolo-quinoline quinone repeat" evidence="1">
    <location>
        <begin position="36"/>
        <end position="198"/>
    </location>
</feature>
<dbReference type="EMBL" id="UINC01079158">
    <property type="protein sequence ID" value="SVC20894.1"/>
    <property type="molecule type" value="Genomic_DNA"/>
</dbReference>
<dbReference type="Gene3D" id="2.130.10.10">
    <property type="entry name" value="YVTN repeat-like/Quinoprotein amine dehydrogenase"/>
    <property type="match status" value="2"/>
</dbReference>
<evidence type="ECO:0000313" key="2">
    <source>
        <dbReference type="EMBL" id="SVC20894.1"/>
    </source>
</evidence>
<reference evidence="2" key="1">
    <citation type="submission" date="2018-05" db="EMBL/GenBank/DDBJ databases">
        <authorList>
            <person name="Lanie J.A."/>
            <person name="Ng W.-L."/>
            <person name="Kazmierczak K.M."/>
            <person name="Andrzejewski T.M."/>
            <person name="Davidsen T.M."/>
            <person name="Wayne K.J."/>
            <person name="Tettelin H."/>
            <person name="Glass J.I."/>
            <person name="Rusch D."/>
            <person name="Podicherti R."/>
            <person name="Tsui H.-C.T."/>
            <person name="Winkler M.E."/>
        </authorList>
    </citation>
    <scope>NUCLEOTIDE SEQUENCE</scope>
</reference>
<dbReference type="SUPFAM" id="SSF63825">
    <property type="entry name" value="YWTD domain"/>
    <property type="match status" value="1"/>
</dbReference>
<dbReference type="PANTHER" id="PTHR40274">
    <property type="entry name" value="VIRGINIAMYCIN B LYASE"/>
    <property type="match status" value="1"/>
</dbReference>
<dbReference type="PANTHER" id="PTHR40274:SF3">
    <property type="entry name" value="VIRGINIAMYCIN B LYASE"/>
    <property type="match status" value="1"/>
</dbReference>
<accession>A0A382K7H1</accession>
<proteinExistence type="predicted"/>